<dbReference type="GO" id="GO:0042834">
    <property type="term" value="F:peptidoglycan binding"/>
    <property type="evidence" value="ECO:0007669"/>
    <property type="project" value="InterPro"/>
</dbReference>
<keyword evidence="3" id="KW-1133">Transmembrane helix</keyword>
<feature type="transmembrane region" description="Helical" evidence="3">
    <location>
        <begin position="80"/>
        <end position="101"/>
    </location>
</feature>
<evidence type="ECO:0000256" key="1">
    <source>
        <dbReference type="SAM" id="Coils"/>
    </source>
</evidence>
<keyword evidence="3" id="KW-0472">Membrane</keyword>
<feature type="compositionally biased region" description="Basic and acidic residues" evidence="2">
    <location>
        <begin position="32"/>
        <end position="50"/>
    </location>
</feature>
<keyword evidence="1" id="KW-0175">Coiled coil</keyword>
<sequence length="382" mass="42821">MAQTISELEKERAELLKAIESQAQQMSSSRPLGEKDQKEHTLNDWLHAAEEVMPSTPKRPTQQSSAPQPTKKTKGNKASFFGVVIMLSLLLTILGVVYIAYTSIHNELQKVLAVKEDSMKEVKMLKETVSELQKSVASGGQGQLFTQLQKRVEALEAEITTLKAQQLTLDNKVVQQATSKNTATALPEELPSNVVTTEVLESKLKEYTQGIDHKLETILKYLNLSEEDKAETAAKVSVFTKPEDDVTEPTIKEPTQPKVKPLDQPVVRLVQKVEKPTTPEPKAPLENYTSDVKWLMEEPAFNYTLQLASMPERDSIEKMIEQKGLQGAKIIPLERKGEPYYVLLTGSYASRSEADKAARTYKTNFGISPWVRKIKDLSRKLK</sequence>
<feature type="region of interest" description="Disordered" evidence="2">
    <location>
        <begin position="17"/>
        <end position="74"/>
    </location>
</feature>
<dbReference type="eggNOG" id="COG3266">
    <property type="taxonomic scope" value="Bacteria"/>
</dbReference>
<dbReference type="AlphaFoldDB" id="Q31FX4"/>
<dbReference type="InterPro" id="IPR036680">
    <property type="entry name" value="SPOR-like_sf"/>
</dbReference>
<evidence type="ECO:0000259" key="4">
    <source>
        <dbReference type="PROSITE" id="PS51724"/>
    </source>
</evidence>
<protein>
    <recommendedName>
        <fullName evidence="4">SPOR domain-containing protein</fullName>
    </recommendedName>
</protein>
<dbReference type="EMBL" id="CP000109">
    <property type="protein sequence ID" value="ABB41949.1"/>
    <property type="molecule type" value="Genomic_DNA"/>
</dbReference>
<name>Q31FX4_HYDCU</name>
<feature type="coiled-coil region" evidence="1">
    <location>
        <begin position="115"/>
        <end position="172"/>
    </location>
</feature>
<dbReference type="KEGG" id="tcx:Tcr_1354"/>
<keyword evidence="3" id="KW-0812">Transmembrane</keyword>
<dbReference type="OrthoDB" id="6189127at2"/>
<dbReference type="STRING" id="317025.Tcr_1354"/>
<dbReference type="HOGENOM" id="CLU_723476_0_0_6"/>
<dbReference type="InterPro" id="IPR007730">
    <property type="entry name" value="SPOR-like_dom"/>
</dbReference>
<organism evidence="5">
    <name type="scientific">Hydrogenovibrio crunogenus (strain DSM 25203 / XCL-2)</name>
    <name type="common">Thiomicrospira crunogena</name>
    <dbReference type="NCBI Taxonomy" id="317025"/>
    <lineage>
        <taxon>Bacteria</taxon>
        <taxon>Pseudomonadati</taxon>
        <taxon>Pseudomonadota</taxon>
        <taxon>Gammaproteobacteria</taxon>
        <taxon>Thiotrichales</taxon>
        <taxon>Piscirickettsiaceae</taxon>
        <taxon>Hydrogenovibrio</taxon>
    </lineage>
</organism>
<feature type="compositionally biased region" description="Polar residues" evidence="2">
    <location>
        <begin position="21"/>
        <end position="30"/>
    </location>
</feature>
<gene>
    <name evidence="5" type="ordered locus">Tcr_1354</name>
</gene>
<dbReference type="Pfam" id="PF05036">
    <property type="entry name" value="SPOR"/>
    <property type="match status" value="1"/>
</dbReference>
<dbReference type="SUPFAM" id="SSF110997">
    <property type="entry name" value="Sporulation related repeat"/>
    <property type="match status" value="1"/>
</dbReference>
<dbReference type="PROSITE" id="PS51724">
    <property type="entry name" value="SPOR"/>
    <property type="match status" value="1"/>
</dbReference>
<reference evidence="5" key="1">
    <citation type="submission" date="2006-07" db="EMBL/GenBank/DDBJ databases">
        <title>Complete sequence of Thiomicrospira crunogena XCL-2.</title>
        <authorList>
            <consortium name="US DOE Joint Genome Institute"/>
            <person name="Copeland A."/>
            <person name="Lucas S."/>
            <person name="Lapidus A."/>
            <person name="Barry K."/>
            <person name="Detter J.C."/>
            <person name="Glavina del Rio T."/>
            <person name="Hammon N."/>
            <person name="Israni S."/>
            <person name="Dalin E."/>
            <person name="Tice H."/>
            <person name="Pitluck S."/>
            <person name="Chain P."/>
            <person name="Malfatti S."/>
            <person name="Shin M."/>
            <person name="Vergez L."/>
            <person name="Schmutz J."/>
            <person name="Larimer F."/>
            <person name="Land M."/>
            <person name="Hauser L."/>
            <person name="Kyrpides N."/>
            <person name="Lykidis A."/>
            <person name="Scott K.M."/>
            <person name="Sievert S."/>
            <person name="Kerfeld C."/>
            <person name="Freyermuth S."/>
            <person name="Dobrinski K."/>
            <person name="Boller A."/>
            <person name="Fitzpatrick K."/>
            <person name="Thoma P."/>
            <person name="Moore J."/>
            <person name="Richardson P."/>
        </authorList>
    </citation>
    <scope>NUCLEOTIDE SEQUENCE</scope>
    <source>
        <strain evidence="5">XCL-2</strain>
    </source>
</reference>
<evidence type="ECO:0000256" key="2">
    <source>
        <dbReference type="SAM" id="MobiDB-lite"/>
    </source>
</evidence>
<evidence type="ECO:0000256" key="3">
    <source>
        <dbReference type="SAM" id="Phobius"/>
    </source>
</evidence>
<accession>Q31FX4</accession>
<proteinExistence type="predicted"/>
<evidence type="ECO:0000313" key="5">
    <source>
        <dbReference type="EMBL" id="ABB41949.1"/>
    </source>
</evidence>
<dbReference type="Gene3D" id="3.30.70.1070">
    <property type="entry name" value="Sporulation related repeat"/>
    <property type="match status" value="1"/>
</dbReference>
<feature type="compositionally biased region" description="Polar residues" evidence="2">
    <location>
        <begin position="58"/>
        <end position="70"/>
    </location>
</feature>
<feature type="domain" description="SPOR" evidence="4">
    <location>
        <begin position="297"/>
        <end position="374"/>
    </location>
</feature>